<keyword evidence="3" id="KW-1185">Reference proteome</keyword>
<evidence type="ECO:0000256" key="1">
    <source>
        <dbReference type="SAM" id="MobiDB-lite"/>
    </source>
</evidence>
<evidence type="ECO:0000313" key="3">
    <source>
        <dbReference type="Proteomes" id="UP000286208"/>
    </source>
</evidence>
<gene>
    <name evidence="2" type="ORF">EGT67_04190</name>
</gene>
<dbReference type="RefSeq" id="WP_127914808.1">
    <property type="nucleotide sequence ID" value="NZ_RKLP01000002.1"/>
</dbReference>
<reference evidence="2 3" key="1">
    <citation type="submission" date="2018-11" db="EMBL/GenBank/DDBJ databases">
        <title>Rhodococcus spongicola sp. nov. and Rhodococcus xishaensis sp. nov. from marine sponges.</title>
        <authorList>
            <person name="Li L."/>
            <person name="Lin H.W."/>
        </authorList>
    </citation>
    <scope>NUCLEOTIDE SEQUENCE [LARGE SCALE GENOMIC DNA]</scope>
    <source>
        <strain evidence="2 3">CCTCC AB2014297</strain>
    </source>
</reference>
<dbReference type="EMBL" id="RKLP01000002">
    <property type="protein sequence ID" value="RVW10387.1"/>
    <property type="molecule type" value="Genomic_DNA"/>
</dbReference>
<feature type="region of interest" description="Disordered" evidence="1">
    <location>
        <begin position="257"/>
        <end position="287"/>
    </location>
</feature>
<dbReference type="OrthoDB" id="3541690at2"/>
<feature type="compositionally biased region" description="Basic and acidic residues" evidence="1">
    <location>
        <begin position="265"/>
        <end position="278"/>
    </location>
</feature>
<dbReference type="AlphaFoldDB" id="A0A3S3AKD9"/>
<organism evidence="2 3">
    <name type="scientific">Prescottella agglutinans</name>
    <dbReference type="NCBI Taxonomy" id="1644129"/>
    <lineage>
        <taxon>Bacteria</taxon>
        <taxon>Bacillati</taxon>
        <taxon>Actinomycetota</taxon>
        <taxon>Actinomycetes</taxon>
        <taxon>Mycobacteriales</taxon>
        <taxon>Nocardiaceae</taxon>
        <taxon>Prescottella</taxon>
    </lineage>
</organism>
<evidence type="ECO:0000313" key="2">
    <source>
        <dbReference type="EMBL" id="RVW10387.1"/>
    </source>
</evidence>
<dbReference type="Proteomes" id="UP000286208">
    <property type="component" value="Unassembled WGS sequence"/>
</dbReference>
<protein>
    <submittedName>
        <fullName evidence="2">Uncharacterized protein</fullName>
    </submittedName>
</protein>
<sequence>MDVDAVADELYRLDPSDFVAARASFVQQARAAKQRDAAAAIAGLKKPTTVGWLVNLLAHERPGEVDSVLTLGDALNRAQRRLDAETLRELTERRQRLVRALATQASALARERGRVVNETALRQVSQTLHAAMADPVLARTVRQGRVLAAANYSGFGPAGLESVEAGADDGAAGADTARARSGRGVRERENALEQARAEVRSAREEARQAHDALSGAEAELAEIRSDAAEAAGRVGALRHELEHLEERVEFLARAEANAVRSVSTARDDVDRADRRVAEAEDVASGLE</sequence>
<proteinExistence type="predicted"/>
<name>A0A3S3AKD9_9NOCA</name>
<feature type="region of interest" description="Disordered" evidence="1">
    <location>
        <begin position="166"/>
        <end position="189"/>
    </location>
</feature>
<accession>A0A3S3AKD9</accession>
<dbReference type="Gene3D" id="1.20.120.330">
    <property type="entry name" value="Nucleotidyltransferases domain 2"/>
    <property type="match status" value="1"/>
</dbReference>
<comment type="caution">
    <text evidence="2">The sequence shown here is derived from an EMBL/GenBank/DDBJ whole genome shotgun (WGS) entry which is preliminary data.</text>
</comment>